<organism evidence="2 3">
    <name type="scientific">Acanthamoeba castellanii (strain ATCC 30010 / Neff)</name>
    <dbReference type="NCBI Taxonomy" id="1257118"/>
    <lineage>
        <taxon>Eukaryota</taxon>
        <taxon>Amoebozoa</taxon>
        <taxon>Discosea</taxon>
        <taxon>Longamoebia</taxon>
        <taxon>Centramoebida</taxon>
        <taxon>Acanthamoebidae</taxon>
        <taxon>Acanthamoeba</taxon>
    </lineage>
</organism>
<evidence type="ECO:0000313" key="2">
    <source>
        <dbReference type="EMBL" id="ELR22042.1"/>
    </source>
</evidence>
<accession>L8H9Y2</accession>
<feature type="compositionally biased region" description="Low complexity" evidence="1">
    <location>
        <begin position="65"/>
        <end position="87"/>
    </location>
</feature>
<feature type="compositionally biased region" description="Basic and acidic residues" evidence="1">
    <location>
        <begin position="132"/>
        <end position="142"/>
    </location>
</feature>
<feature type="compositionally biased region" description="Basic and acidic residues" evidence="1">
    <location>
        <begin position="203"/>
        <end position="212"/>
    </location>
</feature>
<proteinExistence type="predicted"/>
<feature type="region of interest" description="Disordered" evidence="1">
    <location>
        <begin position="361"/>
        <end position="497"/>
    </location>
</feature>
<feature type="compositionally biased region" description="Low complexity" evidence="1">
    <location>
        <begin position="369"/>
        <end position="390"/>
    </location>
</feature>
<evidence type="ECO:0000256" key="1">
    <source>
        <dbReference type="SAM" id="MobiDB-lite"/>
    </source>
</evidence>
<dbReference type="AlphaFoldDB" id="L8H9Y2"/>
<dbReference type="Proteomes" id="UP000011083">
    <property type="component" value="Unassembled WGS sequence"/>
</dbReference>
<feature type="compositionally biased region" description="Acidic residues" evidence="1">
    <location>
        <begin position="436"/>
        <end position="459"/>
    </location>
</feature>
<dbReference type="VEuPathDB" id="AmoebaDB:ACA1_157840"/>
<name>L8H9Y2_ACACF</name>
<dbReference type="RefSeq" id="XP_004348500.1">
    <property type="nucleotide sequence ID" value="XM_004348450.1"/>
</dbReference>
<feature type="compositionally biased region" description="Low complexity" evidence="1">
    <location>
        <begin position="184"/>
        <end position="196"/>
    </location>
</feature>
<feature type="region of interest" description="Disordered" evidence="1">
    <location>
        <begin position="46"/>
        <end position="212"/>
    </location>
</feature>
<reference evidence="2 3" key="1">
    <citation type="journal article" date="2013" name="Genome Biol.">
        <title>Genome of Acanthamoeba castellanii highlights extensive lateral gene transfer and early evolution of tyrosine kinase signaling.</title>
        <authorList>
            <person name="Clarke M."/>
            <person name="Lohan A.J."/>
            <person name="Liu B."/>
            <person name="Lagkouvardos I."/>
            <person name="Roy S."/>
            <person name="Zafar N."/>
            <person name="Bertelli C."/>
            <person name="Schilde C."/>
            <person name="Kianianmomeni A."/>
            <person name="Burglin T.R."/>
            <person name="Frech C."/>
            <person name="Turcotte B."/>
            <person name="Kopec K.O."/>
            <person name="Synnott J.M."/>
            <person name="Choo C."/>
            <person name="Paponov I."/>
            <person name="Finkler A."/>
            <person name="Soon Heng Tan C."/>
            <person name="Hutchins A.P."/>
            <person name="Weinmeier T."/>
            <person name="Rattei T."/>
            <person name="Chu J.S."/>
            <person name="Gimenez G."/>
            <person name="Irimia M."/>
            <person name="Rigden D.J."/>
            <person name="Fitzpatrick D.A."/>
            <person name="Lorenzo-Morales J."/>
            <person name="Bateman A."/>
            <person name="Chiu C.H."/>
            <person name="Tang P."/>
            <person name="Hegemann P."/>
            <person name="Fromm H."/>
            <person name="Raoult D."/>
            <person name="Greub G."/>
            <person name="Miranda-Saavedra D."/>
            <person name="Chen N."/>
            <person name="Nash P."/>
            <person name="Ginger M.L."/>
            <person name="Horn M."/>
            <person name="Schaap P."/>
            <person name="Caler L."/>
            <person name="Loftus B."/>
        </authorList>
    </citation>
    <scope>NUCLEOTIDE SEQUENCE [LARGE SCALE GENOMIC DNA]</scope>
    <source>
        <strain evidence="2 3">Neff</strain>
    </source>
</reference>
<dbReference type="KEGG" id="acan:ACA1_157840"/>
<keyword evidence="3" id="KW-1185">Reference proteome</keyword>
<feature type="region of interest" description="Disordered" evidence="1">
    <location>
        <begin position="224"/>
        <end position="262"/>
    </location>
</feature>
<dbReference type="EMBL" id="KB007890">
    <property type="protein sequence ID" value="ELR22042.1"/>
    <property type="molecule type" value="Genomic_DNA"/>
</dbReference>
<evidence type="ECO:0000313" key="3">
    <source>
        <dbReference type="Proteomes" id="UP000011083"/>
    </source>
</evidence>
<feature type="compositionally biased region" description="Low complexity" evidence="1">
    <location>
        <begin position="147"/>
        <end position="161"/>
    </location>
</feature>
<gene>
    <name evidence="2" type="ORF">ACA1_157840</name>
</gene>
<feature type="compositionally biased region" description="Basic and acidic residues" evidence="1">
    <location>
        <begin position="98"/>
        <end position="116"/>
    </location>
</feature>
<dbReference type="GeneID" id="14922962"/>
<protein>
    <submittedName>
        <fullName evidence="2">Uncharacterized protein</fullName>
    </submittedName>
</protein>
<sequence>MDPPPTPPQPQRSETDIAEARVAGLEGLVGSLARLLGDARQELALAGLTPASRAGQRKGLRNKSSPRSSSPSPSSSSTPSCSSSSSSKPVDIDEDNNNEEHKQAGEKMREKAKEKTSSSSSSSSSAPHRANNKREPARRKEEEIESAVRAWADSAAAPSASMMPTAGGSPVLSPRGGRRRKEQQAAAQQLSSKAEAVATSSPQDHKRLADLGRIRNRANAVAVPEGTTMPPLPPHSSHHHHHQELKESDRAITAPASHSTSGKATIVEALRRHEEERARQMEAFVAAMERTYIDERERRERDLEELKLADLEREFADMRARLREAIGCNARHAGELAERERRIGKLQAQIRLAKRRVAALERDARDTVARQQRSGSAASSDTSSGAAQQQWHASIGRARQRRTRSIDATGTWRPPVWKFGSGGVAPGRNKTGSLDDVTDDGDDDDDDDDYDDDDDESDDVVLSMNRSDLHTSSSSSTAPTYTGVFFPSRRERTDSTVLSSQVSGDRFMASAARQTSLVMPFTAPGAARLALSRETSPRPSVDSDLSDLERRRSHSFGHGTDGGQHSAPVTPSSPFPPELPRSRPQVRIKEKNSKAFAVLGVDPTQAKLMSVLGIDMPMMEINKTNEPNDVQDAKKAKKIKDDDAYIAPSWDLRGSVSAQQKKNRLISRVSHKVRGVRD</sequence>
<feature type="region of interest" description="Disordered" evidence="1">
    <location>
        <begin position="529"/>
        <end position="583"/>
    </location>
</feature>